<feature type="region of interest" description="Disordered" evidence="2">
    <location>
        <begin position="913"/>
        <end position="938"/>
    </location>
</feature>
<dbReference type="InterPro" id="IPR000719">
    <property type="entry name" value="Prot_kinase_dom"/>
</dbReference>
<evidence type="ECO:0000256" key="1">
    <source>
        <dbReference type="ARBA" id="ARBA00038101"/>
    </source>
</evidence>
<name>A0ABR2JY33_9EUKA</name>
<dbReference type="Pfam" id="PF08238">
    <property type="entry name" value="Sel1"/>
    <property type="match status" value="10"/>
</dbReference>
<dbReference type="InterPro" id="IPR008271">
    <property type="entry name" value="Ser/Thr_kinase_AS"/>
</dbReference>
<dbReference type="Gene3D" id="1.10.510.10">
    <property type="entry name" value="Transferase(Phosphotransferase) domain 1"/>
    <property type="match status" value="1"/>
</dbReference>
<dbReference type="InterPro" id="IPR011009">
    <property type="entry name" value="Kinase-like_dom_sf"/>
</dbReference>
<dbReference type="InterPro" id="IPR050767">
    <property type="entry name" value="Sel1_AlgK"/>
</dbReference>
<organism evidence="4 5">
    <name type="scientific">Tritrichomonas musculus</name>
    <dbReference type="NCBI Taxonomy" id="1915356"/>
    <lineage>
        <taxon>Eukaryota</taxon>
        <taxon>Metamonada</taxon>
        <taxon>Parabasalia</taxon>
        <taxon>Tritrichomonadida</taxon>
        <taxon>Tritrichomonadidae</taxon>
        <taxon>Tritrichomonas</taxon>
    </lineage>
</organism>
<dbReference type="PROSITE" id="PS00108">
    <property type="entry name" value="PROTEIN_KINASE_ST"/>
    <property type="match status" value="1"/>
</dbReference>
<dbReference type="InterPro" id="IPR019734">
    <property type="entry name" value="TPR_rpt"/>
</dbReference>
<dbReference type="EMBL" id="JAPFFF010000008">
    <property type="protein sequence ID" value="KAK8883528.1"/>
    <property type="molecule type" value="Genomic_DNA"/>
</dbReference>
<dbReference type="SUPFAM" id="SSF81901">
    <property type="entry name" value="HCP-like"/>
    <property type="match status" value="3"/>
</dbReference>
<dbReference type="Proteomes" id="UP001470230">
    <property type="component" value="Unassembled WGS sequence"/>
</dbReference>
<dbReference type="InterPro" id="IPR006597">
    <property type="entry name" value="Sel1-like"/>
</dbReference>
<evidence type="ECO:0000313" key="4">
    <source>
        <dbReference type="EMBL" id="KAK8883528.1"/>
    </source>
</evidence>
<feature type="domain" description="Protein kinase" evidence="3">
    <location>
        <begin position="26"/>
        <end position="295"/>
    </location>
</feature>
<dbReference type="SUPFAM" id="SSF56112">
    <property type="entry name" value="Protein kinase-like (PK-like)"/>
    <property type="match status" value="1"/>
</dbReference>
<dbReference type="PROSITE" id="PS50011">
    <property type="entry name" value="PROTEIN_KINASE_DOM"/>
    <property type="match status" value="1"/>
</dbReference>
<dbReference type="SMART" id="SM00671">
    <property type="entry name" value="SEL1"/>
    <property type="match status" value="11"/>
</dbReference>
<gene>
    <name evidence="4" type="ORF">M9Y10_042620</name>
</gene>
<reference evidence="4 5" key="1">
    <citation type="submission" date="2024-04" db="EMBL/GenBank/DDBJ databases">
        <title>Tritrichomonas musculus Genome.</title>
        <authorList>
            <person name="Alves-Ferreira E."/>
            <person name="Grigg M."/>
            <person name="Lorenzi H."/>
            <person name="Galac M."/>
        </authorList>
    </citation>
    <scope>NUCLEOTIDE SEQUENCE [LARGE SCALE GENOMIC DNA]</scope>
    <source>
        <strain evidence="4 5">EAF2021</strain>
    </source>
</reference>
<sequence length="1070" mass="126527">MRDIVKRIKDNEHQIIQKREFKEEEFIVLRNITCKEESSISLVIHCDSLHIYAMKKIKNIKHKTKEIEHEIDFCSNYSHRVFTPFYGFVKSENNDDIIGFIYKYMSNNSLSSYLSSKKAYKEKDEDDIFIMTTILRISSGIEYLQSKSLIHRDLKPSNILLDHDFIPYISDFETIRSINDESKSTPMTNDLGSLRYTSPEQDDGKELTYATDIYSFGLIIYFLYEQENMYDTNLISIFDKKRNYNIKSIQKSSTKMNNLYKKCVKYEQTARPTIDEIKTITIDEIESYCYFQQYFNLIGTDDNFQLALQFMYENILISIDNTEKSDTHFKSIMIKRDYLDAKKYFMLLTKDNGSDAFKNLGTIYYYGKGVKQNYLKAKNFYELSAKQNNSDAFNYLGNLYQYGEGVKRDYLKAKEYYELSAKQNNSHAFIKLGDLYHSGEGVEQDYLKAKEYYELSAKQNNSHAFIKLGDLYYSGEGVKQDYLKAKEYYELSAKQNNSDAFFNLGYLYQSGLGVAKDYLKAKKYNELSAKKGNSFAYFVLGNFYHDGLGVDKNYKVAKKYYEMAAKKGNYLAYIQLGDMYFKGEGVEQDYIKARNFYEVTAVINNMDALFKLGVIYLNGYGVERDYHKAIKYFELSAKQNNADALFFLGMHYSSNEICDRNISKSIENYLKCIQIERGDIVMHSSKEKTKARTFKNNRYRHRAMNDLGLIYLLDFEDFEKGNEYIKESAFSEYPFGQNNFGLINEIYLGEILKAEHFYERSSEHCFSLAEYNLGYLKEKSGREEESIEYYIKASEYEDKPLIFRNIEHQDTRLTISKTFVVCFTNLKLFEYYFNKGNSDESRKYFIKSFSKLTIKEKDEEYSYQFELRFDHNDVQKSISYLKTFIFNFPSFNLFNQPSLKTILQYLKIKNENDQENKHQKRSKKSKKSKRKTESVKNHSIHRAMKEENFYHKIKLSNMIENEEHEDEEDEEIGGCANEGVTIFSDPGEFIDFVYKNEQQKTILIESIRDIIQSMKEILYTPPYVILFGRLHIRKRKDCYKEINELFPHQKEINELFYEGLDIEEFHYHKT</sequence>
<dbReference type="PANTHER" id="PTHR11102">
    <property type="entry name" value="SEL-1-LIKE PROTEIN"/>
    <property type="match status" value="1"/>
</dbReference>
<evidence type="ECO:0000256" key="2">
    <source>
        <dbReference type="SAM" id="MobiDB-lite"/>
    </source>
</evidence>
<dbReference type="SMART" id="SM00028">
    <property type="entry name" value="TPR"/>
    <property type="match status" value="3"/>
</dbReference>
<protein>
    <recommendedName>
        <fullName evidence="3">Protein kinase domain-containing protein</fullName>
    </recommendedName>
</protein>
<comment type="caution">
    <text evidence="4">The sequence shown here is derived from an EMBL/GenBank/DDBJ whole genome shotgun (WGS) entry which is preliminary data.</text>
</comment>
<dbReference type="Gene3D" id="1.25.40.10">
    <property type="entry name" value="Tetratricopeptide repeat domain"/>
    <property type="match status" value="3"/>
</dbReference>
<evidence type="ECO:0000259" key="3">
    <source>
        <dbReference type="PROSITE" id="PS50011"/>
    </source>
</evidence>
<dbReference type="InterPro" id="IPR011990">
    <property type="entry name" value="TPR-like_helical_dom_sf"/>
</dbReference>
<dbReference type="SMART" id="SM00220">
    <property type="entry name" value="S_TKc"/>
    <property type="match status" value="1"/>
</dbReference>
<accession>A0ABR2JY33</accession>
<feature type="compositionally biased region" description="Basic residues" evidence="2">
    <location>
        <begin position="918"/>
        <end position="930"/>
    </location>
</feature>
<dbReference type="Pfam" id="PF00069">
    <property type="entry name" value="Pkinase"/>
    <property type="match status" value="1"/>
</dbReference>
<keyword evidence="5" id="KW-1185">Reference proteome</keyword>
<comment type="similarity">
    <text evidence="1">Belongs to the sel-1 family.</text>
</comment>
<evidence type="ECO:0000313" key="5">
    <source>
        <dbReference type="Proteomes" id="UP001470230"/>
    </source>
</evidence>
<dbReference type="PANTHER" id="PTHR11102:SF147">
    <property type="entry name" value="SEL1L ADAPTOR SUBUNIT OF ERAD E3 UBIQUITIN LIGASE"/>
    <property type="match status" value="1"/>
</dbReference>
<proteinExistence type="inferred from homology"/>